<name>A0ABU1LXH3_9BURK</name>
<evidence type="ECO:0000259" key="2">
    <source>
        <dbReference type="Pfam" id="PF05378"/>
    </source>
</evidence>
<evidence type="ECO:0000259" key="1">
    <source>
        <dbReference type="Pfam" id="PF01968"/>
    </source>
</evidence>
<comment type="caution">
    <text evidence="4">The sequence shown here is derived from an EMBL/GenBank/DDBJ whole genome shotgun (WGS) entry which is preliminary data.</text>
</comment>
<proteinExistence type="predicted"/>
<gene>
    <name evidence="4" type="ORF">J2804_004887</name>
</gene>
<evidence type="ECO:0000259" key="3">
    <source>
        <dbReference type="Pfam" id="PF19278"/>
    </source>
</evidence>
<dbReference type="Pfam" id="PF01968">
    <property type="entry name" value="Hydantoinase_A"/>
    <property type="match status" value="1"/>
</dbReference>
<dbReference type="EC" id="3.5.2.14" evidence="4"/>
<evidence type="ECO:0000313" key="5">
    <source>
        <dbReference type="Proteomes" id="UP001264340"/>
    </source>
</evidence>
<dbReference type="GO" id="GO:0047423">
    <property type="term" value="F:N-methylhydantoinase (ATP-hydrolyzing) activity"/>
    <property type="evidence" value="ECO:0007669"/>
    <property type="project" value="UniProtKB-EC"/>
</dbReference>
<dbReference type="SUPFAM" id="SSF53067">
    <property type="entry name" value="Actin-like ATPase domain"/>
    <property type="match status" value="1"/>
</dbReference>
<dbReference type="Pfam" id="PF05378">
    <property type="entry name" value="Hydant_A_N"/>
    <property type="match status" value="1"/>
</dbReference>
<dbReference type="PANTHER" id="PTHR11365">
    <property type="entry name" value="5-OXOPROLINASE RELATED"/>
    <property type="match status" value="1"/>
</dbReference>
<feature type="domain" description="Acetophenone carboxylase-like C-terminal" evidence="3">
    <location>
        <begin position="523"/>
        <end position="673"/>
    </location>
</feature>
<dbReference type="Pfam" id="PF19278">
    <property type="entry name" value="Hydant_A_C"/>
    <property type="match status" value="1"/>
</dbReference>
<dbReference type="InterPro" id="IPR008040">
    <property type="entry name" value="Hydant_A_N"/>
</dbReference>
<dbReference type="RefSeq" id="WP_310124645.1">
    <property type="nucleotide sequence ID" value="NZ_JAVDQV010000012.1"/>
</dbReference>
<sequence length="679" mass="72291">MGLRIGVDIGGSFTDFAVLDEATRTIRTLKVFSRPDSPGSEVLAGVEGLRERYGIEPHEVTYFTHGTTVGVNAVVQRRGLKLGLITTRHFEDVLDIARLKIPDMYHLMSSRPAPLIPRDRVFGVIGRLGADGVEETPVDEPSVLAAVRGMQAAGCEGVIVSLLHSYRNPAHEQRVKAIIGAALPGFFVSCSHEVWPIIREYERTVTATIGGYVQPRVSNYLTQLQAALTESGVGADLKVTKSNGGVMSAEHGKQNCVQMILSGTASGVIGAAYLARLCNVKDCMSLDIGGTTADIALIVDGKPQYATGEYIGEFQIHIPSVSVSSVGDGGGSIAWVDEFGVLKVGPESAGSSPGPVCYGRGGTRPTITDAFAVIGVLGNAALGYNAVKVDAHASRRAIEPLARRLGLDIHQTAAAIIDVSISGMYAGVSRLSSRFGIDPRTFALMPFGGAGPMLGCFLARALNVRNLLVPTTPGVLSALGGLIADTKNDFVRATYYPLDRASLASLREDLAHLEADARAWVIREAGSDAAAEIVVSADMRYRGQSFEIDTPLAMEALTGGDLEAIAQAFHREHARLFGHSDEKSPIQVVALRLVITAPTPKPELPRIAMGEGAPRVESEIDVYLDGAWRRVPLYRRAALLAGHRFTGPAIVAQDDTTTCVLPGFDARVDEYGNLFLEAV</sequence>
<dbReference type="Proteomes" id="UP001264340">
    <property type="component" value="Unassembled WGS sequence"/>
</dbReference>
<feature type="domain" description="Hydantoinase A/oxoprolinase" evidence="1">
    <location>
        <begin position="203"/>
        <end position="488"/>
    </location>
</feature>
<dbReference type="InterPro" id="IPR045079">
    <property type="entry name" value="Oxoprolinase-like"/>
</dbReference>
<protein>
    <submittedName>
        <fullName evidence="4">N-methylhydantoinase A</fullName>
        <ecNumber evidence="4">3.5.2.14</ecNumber>
    </submittedName>
</protein>
<keyword evidence="5" id="KW-1185">Reference proteome</keyword>
<accession>A0ABU1LXH3</accession>
<dbReference type="InterPro" id="IPR043129">
    <property type="entry name" value="ATPase_NBD"/>
</dbReference>
<keyword evidence="4" id="KW-0378">Hydrolase</keyword>
<reference evidence="4 5" key="1">
    <citation type="submission" date="2023-07" db="EMBL/GenBank/DDBJ databases">
        <title>Sorghum-associated microbial communities from plants grown in Nebraska, USA.</title>
        <authorList>
            <person name="Schachtman D."/>
        </authorList>
    </citation>
    <scope>NUCLEOTIDE SEQUENCE [LARGE SCALE GENOMIC DNA]</scope>
    <source>
        <strain evidence="4 5">DS1316</strain>
    </source>
</reference>
<dbReference type="EMBL" id="JAVDRP010000011">
    <property type="protein sequence ID" value="MDR6411457.1"/>
    <property type="molecule type" value="Genomic_DNA"/>
</dbReference>
<organism evidence="4 5">
    <name type="scientific">Paraburkholderia terricola</name>
    <dbReference type="NCBI Taxonomy" id="169427"/>
    <lineage>
        <taxon>Bacteria</taxon>
        <taxon>Pseudomonadati</taxon>
        <taxon>Pseudomonadota</taxon>
        <taxon>Betaproteobacteria</taxon>
        <taxon>Burkholderiales</taxon>
        <taxon>Burkholderiaceae</taxon>
        <taxon>Paraburkholderia</taxon>
    </lineage>
</organism>
<evidence type="ECO:0000313" key="4">
    <source>
        <dbReference type="EMBL" id="MDR6411457.1"/>
    </source>
</evidence>
<dbReference type="InterPro" id="IPR002821">
    <property type="entry name" value="Hydantoinase_A"/>
</dbReference>
<feature type="domain" description="Hydantoinase/oxoprolinase N-terminal" evidence="2">
    <location>
        <begin position="4"/>
        <end position="179"/>
    </location>
</feature>
<dbReference type="PANTHER" id="PTHR11365:SF23">
    <property type="entry name" value="HYPOTHETICAL 5-OXOPROLINASE (EUROFUNG)-RELATED"/>
    <property type="match status" value="1"/>
</dbReference>
<dbReference type="InterPro" id="IPR049517">
    <property type="entry name" value="ACX-like_C"/>
</dbReference>